<dbReference type="GO" id="GO:0005737">
    <property type="term" value="C:cytoplasm"/>
    <property type="evidence" value="ECO:0007669"/>
    <property type="project" value="TreeGrafter"/>
</dbReference>
<feature type="domain" description="Arrestin C-terminal-like" evidence="2">
    <location>
        <begin position="180"/>
        <end position="355"/>
    </location>
</feature>
<dbReference type="PANTHER" id="PTHR11188:SF83">
    <property type="entry name" value="ARRESTIN C-TERMINAL-LIKE DOMAIN-CONTAINING PROTEIN"/>
    <property type="match status" value="1"/>
</dbReference>
<keyword evidence="4" id="KW-1185">Reference proteome</keyword>
<dbReference type="PANTHER" id="PTHR11188">
    <property type="entry name" value="ARRESTIN DOMAIN CONTAINING PROTEIN"/>
    <property type="match status" value="1"/>
</dbReference>
<evidence type="ECO:0000313" key="3">
    <source>
        <dbReference type="EMBL" id="CAB3411650.1"/>
    </source>
</evidence>
<dbReference type="Proteomes" id="UP000494206">
    <property type="component" value="Unassembled WGS sequence"/>
</dbReference>
<evidence type="ECO:0000259" key="2">
    <source>
        <dbReference type="SMART" id="SM01017"/>
    </source>
</evidence>
<dbReference type="InterPro" id="IPR014756">
    <property type="entry name" value="Ig_E-set"/>
</dbReference>
<sequence>MINTPDSTSDEDNLTEFTIELSKSDAVYTWNEHVKGRLIIKIVEGSSIEISSLRILIHGYGKVNCKGKKDELLQENATYMKKFSQVANNNFIISTKEYSFPIEEVLPDQLPTSIYSPKGYNQYLIQCTMEYKTSNGNPSIVKAVRGITVIEPLDLNLVCRHFFEPKNEFEQRKFGWFACTGGHIRLQLTIERCAFVCGEAIAFIGKIENKSDRRIEKVALSLVRNTKFGANLDDDAECSTIDHQVIQEDLLAMYIEGGCVNKIDKKVHIPCTAPSTPTNQIFRQPPENQKFIPLRRRSQIGRLSLTSQRSRPSISSASSVQRILAVSYNYTVKVKTGGVDVIELTVPVVIGTIPMLEHVNPEEAKDVMEVPDYKLCRHDKPIALIDEKERSLCNKAQLQHVNKYPFYATLTTSSKQSKKLSVIAQAIKTGNKIMNTIRDVMDEDK</sequence>
<dbReference type="OrthoDB" id="2333384at2759"/>
<accession>A0A8S1FCD5</accession>
<evidence type="ECO:0000313" key="4">
    <source>
        <dbReference type="Proteomes" id="UP000494206"/>
    </source>
</evidence>
<comment type="similarity">
    <text evidence="1">Belongs to the arrestin family.</text>
</comment>
<dbReference type="InterPro" id="IPR014752">
    <property type="entry name" value="Arrestin-like_C"/>
</dbReference>
<organism evidence="3 4">
    <name type="scientific">Caenorhabditis bovis</name>
    <dbReference type="NCBI Taxonomy" id="2654633"/>
    <lineage>
        <taxon>Eukaryota</taxon>
        <taxon>Metazoa</taxon>
        <taxon>Ecdysozoa</taxon>
        <taxon>Nematoda</taxon>
        <taxon>Chromadorea</taxon>
        <taxon>Rhabditida</taxon>
        <taxon>Rhabditina</taxon>
        <taxon>Rhabditomorpha</taxon>
        <taxon>Rhabditoidea</taxon>
        <taxon>Rhabditidae</taxon>
        <taxon>Peloderinae</taxon>
        <taxon>Caenorhabditis</taxon>
    </lineage>
</organism>
<gene>
    <name evidence="3" type="ORF">CBOVIS_LOCUS13025</name>
</gene>
<dbReference type="Gene3D" id="2.60.40.640">
    <property type="match status" value="2"/>
</dbReference>
<dbReference type="InterPro" id="IPR011022">
    <property type="entry name" value="Arrestin_C-like"/>
</dbReference>
<dbReference type="SMART" id="SM01017">
    <property type="entry name" value="Arrestin_C"/>
    <property type="match status" value="1"/>
</dbReference>
<evidence type="ECO:0000256" key="1">
    <source>
        <dbReference type="ARBA" id="ARBA00005298"/>
    </source>
</evidence>
<dbReference type="InterPro" id="IPR011021">
    <property type="entry name" value="Arrestin-like_N"/>
</dbReference>
<name>A0A8S1FCD5_9PELO</name>
<reference evidence="3 4" key="1">
    <citation type="submission" date="2020-04" db="EMBL/GenBank/DDBJ databases">
        <authorList>
            <person name="Laetsch R D."/>
            <person name="Stevens L."/>
            <person name="Kumar S."/>
            <person name="Blaxter L. M."/>
        </authorList>
    </citation>
    <scope>NUCLEOTIDE SEQUENCE [LARGE SCALE GENOMIC DNA]</scope>
</reference>
<proteinExistence type="inferred from homology"/>
<dbReference type="Pfam" id="PF00339">
    <property type="entry name" value="Arrestin_N"/>
    <property type="match status" value="1"/>
</dbReference>
<dbReference type="AlphaFoldDB" id="A0A8S1FCD5"/>
<protein>
    <recommendedName>
        <fullName evidence="2">Arrestin C-terminal-like domain-containing protein</fullName>
    </recommendedName>
</protein>
<dbReference type="GO" id="GO:0015031">
    <property type="term" value="P:protein transport"/>
    <property type="evidence" value="ECO:0007669"/>
    <property type="project" value="TreeGrafter"/>
</dbReference>
<dbReference type="Pfam" id="PF02752">
    <property type="entry name" value="Arrestin_C"/>
    <property type="match status" value="1"/>
</dbReference>
<dbReference type="InterPro" id="IPR050357">
    <property type="entry name" value="Arrestin_domain-protein"/>
</dbReference>
<dbReference type="SUPFAM" id="SSF81296">
    <property type="entry name" value="E set domains"/>
    <property type="match status" value="1"/>
</dbReference>
<comment type="caution">
    <text evidence="3">The sequence shown here is derived from an EMBL/GenBank/DDBJ whole genome shotgun (WGS) entry which is preliminary data.</text>
</comment>
<dbReference type="EMBL" id="CADEPM010000015">
    <property type="protein sequence ID" value="CAB3411650.1"/>
    <property type="molecule type" value="Genomic_DNA"/>
</dbReference>